<dbReference type="InterPro" id="IPR027417">
    <property type="entry name" value="P-loop_NTPase"/>
</dbReference>
<comment type="caution">
    <text evidence="13">The sequence shown here is derived from an EMBL/GenBank/DDBJ whole genome shotgun (WGS) entry which is preliminary data.</text>
</comment>
<keyword evidence="5" id="KW-0547">Nucleotide-binding</keyword>
<dbReference type="SUPFAM" id="SSF52540">
    <property type="entry name" value="P-loop containing nucleoside triphosphate hydrolases"/>
    <property type="match status" value="2"/>
</dbReference>
<keyword evidence="3 10" id="KW-0812">Transmembrane</keyword>
<evidence type="ECO:0000256" key="4">
    <source>
        <dbReference type="ARBA" id="ARBA00022737"/>
    </source>
</evidence>
<evidence type="ECO:0000256" key="5">
    <source>
        <dbReference type="ARBA" id="ARBA00022741"/>
    </source>
</evidence>
<dbReference type="FunFam" id="1.20.1560.10:FF:000013">
    <property type="entry name" value="ABC transporter C family member 2"/>
    <property type="match status" value="1"/>
</dbReference>
<dbReference type="InterPro" id="IPR050173">
    <property type="entry name" value="ABC_transporter_C-like"/>
</dbReference>
<feature type="domain" description="ABC transmembrane type-1" evidence="12">
    <location>
        <begin position="928"/>
        <end position="1208"/>
    </location>
</feature>
<keyword evidence="7 10" id="KW-1133">Transmembrane helix</keyword>
<evidence type="ECO:0000313" key="13">
    <source>
        <dbReference type="EMBL" id="KAJ3480221.1"/>
    </source>
</evidence>
<evidence type="ECO:0000256" key="7">
    <source>
        <dbReference type="ARBA" id="ARBA00022989"/>
    </source>
</evidence>
<feature type="compositionally biased region" description="Low complexity" evidence="9">
    <location>
        <begin position="379"/>
        <end position="392"/>
    </location>
</feature>
<dbReference type="Proteomes" id="UP001212997">
    <property type="component" value="Unassembled WGS sequence"/>
</dbReference>
<evidence type="ECO:0008006" key="15">
    <source>
        <dbReference type="Google" id="ProtNLM"/>
    </source>
</evidence>
<evidence type="ECO:0000256" key="2">
    <source>
        <dbReference type="ARBA" id="ARBA00022448"/>
    </source>
</evidence>
<dbReference type="CDD" id="cd18596">
    <property type="entry name" value="ABC_6TM_VMR1_D1_like"/>
    <property type="match status" value="1"/>
</dbReference>
<evidence type="ECO:0000256" key="3">
    <source>
        <dbReference type="ARBA" id="ARBA00022692"/>
    </source>
</evidence>
<dbReference type="PROSITE" id="PS00211">
    <property type="entry name" value="ABC_TRANSPORTER_1"/>
    <property type="match status" value="1"/>
</dbReference>
<feature type="transmembrane region" description="Helical" evidence="10">
    <location>
        <begin position="1152"/>
        <end position="1173"/>
    </location>
</feature>
<feature type="transmembrane region" description="Helical" evidence="10">
    <location>
        <begin position="926"/>
        <end position="951"/>
    </location>
</feature>
<keyword evidence="8 10" id="KW-0472">Membrane</keyword>
<dbReference type="InterPro" id="IPR011527">
    <property type="entry name" value="ABC1_TM_dom"/>
</dbReference>
<dbReference type="SUPFAM" id="SSF90123">
    <property type="entry name" value="ABC transporter transmembrane region"/>
    <property type="match status" value="2"/>
</dbReference>
<feature type="domain" description="ABC transporter" evidence="11">
    <location>
        <begin position="629"/>
        <end position="870"/>
    </location>
</feature>
<keyword evidence="14" id="KW-1185">Reference proteome</keyword>
<dbReference type="GO" id="GO:0140359">
    <property type="term" value="F:ABC-type transporter activity"/>
    <property type="evidence" value="ECO:0007669"/>
    <property type="project" value="InterPro"/>
</dbReference>
<keyword evidence="6" id="KW-0067">ATP-binding</keyword>
<dbReference type="CDD" id="cd03250">
    <property type="entry name" value="ABCC_MRP_domain1"/>
    <property type="match status" value="1"/>
</dbReference>
<dbReference type="PROSITE" id="PS50929">
    <property type="entry name" value="ABC_TM1F"/>
    <property type="match status" value="2"/>
</dbReference>
<evidence type="ECO:0000313" key="14">
    <source>
        <dbReference type="Proteomes" id="UP001212997"/>
    </source>
</evidence>
<dbReference type="EMBL" id="JANAWD010000388">
    <property type="protein sequence ID" value="KAJ3480221.1"/>
    <property type="molecule type" value="Genomic_DNA"/>
</dbReference>
<sequence>MTSKVLLFFEEITYAEGLQPVVAIVGRMSVCGHSVWAVLITKIAWEGPLPTQREGYEKRTDPTRNVFLHSRFTLPTDRCITYQVYTFALAIINVADPGDWGNISSYHMASVLFTSWALLVYRDVWPLATFTLSPVDIYEGWIMWAKLVTLTIAAIIVPSFAPRTYVPLDPKDGLSQPNEEQTASWASLWFYSFCDEVVFKAYHRVHLKLDELPSLADTNSTQNLVKKIYPHIDPFSRGPKMHLFWKLIFKVFPYEQLQIAVTFFARDTLAFLPPLGVNRLLNYIETGGKGAVVKPWVWVSWLFLGPMLNSLLFNRYLYIELRVWLQTQAIITQLVFDHALRSRVKFEADEPAGETSGSINTPENDSTVRGDTESEETNTGDATQTTTGTSTEADSDSKGKSQLNKPVVEADNSDKKNMVGKINNLVTSDLGNLHAGLDYSALVFSAPLKISLSIYVLYQMLGWSVFPGVAAMVLLSPMPAYFARLMRGVQTERMKKSDARAQSVAETMTVIRMIKLFGWESKTSDDLADKRNEELRHVRKFKILRLLSDNVNSFIPIFNMLIAYTVYVFGHRQAGTDSFSGLFVAKVSIDRINDFLTKTELLDRSSLVSDGSGSTSGYDADISSDNIGIRATSFTWSNANDGRGTPGPNRRNFVLRIEDEISFKPGCINLIVGPTGCGKTSLLMALLGEMHSIPSGLGSFVSLPRGRGVAYHAQESWVLNETIRENILFGAEFDETRYNAVLYQCALNRDLSLFEAGDLTEVGEKGLTLSGGQKARVTLARAIYSSAGILLLDDVLAALDVHTARWIVEKCLKGDLVKGRTVLLVTHNVALAAPVADHVISMASDGQILSQGPPSKATLAKGIDIASNNEQDEEEPLELKEADAVAKKSTNGKLIASEEISEGHVGWKAMKLLFTNLRIQGGYMQFWVLFLGFMILSRFLRVAQTWVLALWTRQYELKNPADVPSQYYITLYSSVVMINFGIWSITSTVYTFGTIQASRAIHKYLVDAVLHTTLRWLDKTPASRIIARCTQDVQTIDNILPADFLDLVFMSSDIVIKFFAVITLSPIFTVPGIALAVAGGYLGNIYMKAQLPVKRESSNAKAPVLGHFGAAISGLVSIRAYGSQEAFRKESFRRIDNHSRAMVVYWNLNRWINVRSTTLAGVFTAALGAYIVYGGRYTAAAAGFSLDMAVSFSGMLLWWVRTFNLFETNGNSLERIQQYLEIEQEPEPSNAGVPPAYWPASGDLVVENLTARYSSDGPEVLHNLTFTVQSGERIGIVGRTGSGKSSLTLSLLRCIPTGGIVRYDGIDTSTLNLDSLRSNITIIPQVMVLDEGRIVEFDTPHKLLQVEGGAFKALVDGSGDKDYLVSMAK</sequence>
<organism evidence="13 14">
    <name type="scientific">Meripilus lineatus</name>
    <dbReference type="NCBI Taxonomy" id="2056292"/>
    <lineage>
        <taxon>Eukaryota</taxon>
        <taxon>Fungi</taxon>
        <taxon>Dikarya</taxon>
        <taxon>Basidiomycota</taxon>
        <taxon>Agaricomycotina</taxon>
        <taxon>Agaricomycetes</taxon>
        <taxon>Polyporales</taxon>
        <taxon>Meripilaceae</taxon>
        <taxon>Meripilus</taxon>
    </lineage>
</organism>
<dbReference type="PANTHER" id="PTHR24223:SF356">
    <property type="entry name" value="ATP-BINDING CASSETTE TRANSPORTER ABC4"/>
    <property type="match status" value="1"/>
</dbReference>
<feature type="compositionally biased region" description="Polar residues" evidence="9">
    <location>
        <begin position="355"/>
        <end position="365"/>
    </location>
</feature>
<dbReference type="PANTHER" id="PTHR24223">
    <property type="entry name" value="ATP-BINDING CASSETTE SUB-FAMILY C"/>
    <property type="match status" value="1"/>
</dbReference>
<evidence type="ECO:0000259" key="12">
    <source>
        <dbReference type="PROSITE" id="PS50929"/>
    </source>
</evidence>
<name>A0AAD5YBY2_9APHY</name>
<dbReference type="GO" id="GO:0005524">
    <property type="term" value="F:ATP binding"/>
    <property type="evidence" value="ECO:0007669"/>
    <property type="project" value="UniProtKB-KW"/>
</dbReference>
<feature type="transmembrane region" description="Helical" evidence="10">
    <location>
        <begin position="464"/>
        <end position="486"/>
    </location>
</feature>
<dbReference type="Gene3D" id="1.20.1560.10">
    <property type="entry name" value="ABC transporter type 1, transmembrane domain"/>
    <property type="match status" value="2"/>
</dbReference>
<evidence type="ECO:0000256" key="6">
    <source>
        <dbReference type="ARBA" id="ARBA00022840"/>
    </source>
</evidence>
<dbReference type="Pfam" id="PF00664">
    <property type="entry name" value="ABC_membrane"/>
    <property type="match status" value="2"/>
</dbReference>
<keyword evidence="4" id="KW-0677">Repeat</keyword>
<keyword evidence="2" id="KW-0813">Transport</keyword>
<dbReference type="InterPro" id="IPR003593">
    <property type="entry name" value="AAA+_ATPase"/>
</dbReference>
<dbReference type="InterPro" id="IPR003439">
    <property type="entry name" value="ABC_transporter-like_ATP-bd"/>
</dbReference>
<evidence type="ECO:0000256" key="9">
    <source>
        <dbReference type="SAM" id="MobiDB-lite"/>
    </source>
</evidence>
<comment type="subcellular location">
    <subcellularLocation>
        <location evidence="1">Membrane</location>
        <topology evidence="1">Multi-pass membrane protein</topology>
    </subcellularLocation>
</comment>
<feature type="domain" description="ABC transmembrane type-1" evidence="12">
    <location>
        <begin position="416"/>
        <end position="566"/>
    </location>
</feature>
<dbReference type="GO" id="GO:0016020">
    <property type="term" value="C:membrane"/>
    <property type="evidence" value="ECO:0007669"/>
    <property type="project" value="UniProtKB-SubCell"/>
</dbReference>
<evidence type="ECO:0000256" key="10">
    <source>
        <dbReference type="SAM" id="Phobius"/>
    </source>
</evidence>
<gene>
    <name evidence="13" type="ORF">NLI96_g8509</name>
</gene>
<feature type="transmembrane region" description="Helical" evidence="10">
    <location>
        <begin position="971"/>
        <end position="993"/>
    </location>
</feature>
<protein>
    <recommendedName>
        <fullName evidence="15">P-loop containing nucleoside triphosphate hydrolase protein</fullName>
    </recommendedName>
</protein>
<dbReference type="GO" id="GO:0016887">
    <property type="term" value="F:ATP hydrolysis activity"/>
    <property type="evidence" value="ECO:0007669"/>
    <property type="project" value="InterPro"/>
</dbReference>
<evidence type="ECO:0000256" key="1">
    <source>
        <dbReference type="ARBA" id="ARBA00004141"/>
    </source>
</evidence>
<feature type="transmembrane region" description="Helical" evidence="10">
    <location>
        <begin position="1179"/>
        <end position="1200"/>
    </location>
</feature>
<proteinExistence type="predicted"/>
<feature type="region of interest" description="Disordered" evidence="9">
    <location>
        <begin position="351"/>
        <end position="414"/>
    </location>
</feature>
<evidence type="ECO:0000256" key="8">
    <source>
        <dbReference type="ARBA" id="ARBA00023136"/>
    </source>
</evidence>
<feature type="transmembrane region" description="Helical" evidence="10">
    <location>
        <begin position="1058"/>
        <end position="1082"/>
    </location>
</feature>
<dbReference type="InterPro" id="IPR017871">
    <property type="entry name" value="ABC_transporter-like_CS"/>
</dbReference>
<dbReference type="Pfam" id="PF00005">
    <property type="entry name" value="ABC_tran"/>
    <property type="match status" value="2"/>
</dbReference>
<reference evidence="13" key="1">
    <citation type="submission" date="2022-07" db="EMBL/GenBank/DDBJ databases">
        <title>Genome Sequence of Physisporinus lineatus.</title>
        <authorList>
            <person name="Buettner E."/>
        </authorList>
    </citation>
    <scope>NUCLEOTIDE SEQUENCE</scope>
    <source>
        <strain evidence="13">VT162</strain>
    </source>
</reference>
<evidence type="ECO:0000259" key="11">
    <source>
        <dbReference type="PROSITE" id="PS50893"/>
    </source>
</evidence>
<dbReference type="InterPro" id="IPR036640">
    <property type="entry name" value="ABC1_TM_sf"/>
</dbReference>
<dbReference type="Gene3D" id="3.40.50.300">
    <property type="entry name" value="P-loop containing nucleotide triphosphate hydrolases"/>
    <property type="match status" value="2"/>
</dbReference>
<dbReference type="PROSITE" id="PS50893">
    <property type="entry name" value="ABC_TRANSPORTER_2"/>
    <property type="match status" value="1"/>
</dbReference>
<accession>A0AAD5YBY2</accession>
<dbReference type="CDD" id="cd18604">
    <property type="entry name" value="ABC_6TM_VMR1_D2_like"/>
    <property type="match status" value="1"/>
</dbReference>
<dbReference type="SMART" id="SM00382">
    <property type="entry name" value="AAA"/>
    <property type="match status" value="2"/>
</dbReference>